<proteinExistence type="predicted"/>
<protein>
    <recommendedName>
        <fullName evidence="3">Methyltransferase domain-containing protein</fullName>
    </recommendedName>
</protein>
<dbReference type="InterPro" id="IPR029063">
    <property type="entry name" value="SAM-dependent_MTases_sf"/>
</dbReference>
<dbReference type="Gene3D" id="3.40.50.150">
    <property type="entry name" value="Vaccinia Virus protein VP39"/>
    <property type="match status" value="1"/>
</dbReference>
<sequence>MDYKKFYDKYGAFNMQLDKISEPSYTVTYAWAKTKRRLESLLLSEITSRLTSKKELKIADIGCGDGSLLIHMAMAVDSKALVTFEGYDLSDSFVEFGNFAADAKKVCDRVSFSVFNLENDTLNDEKFDVIVMSEVLEHLTDQRESLTRIYNALRPGGVLLLSTPNSRNMIKYPLYPLKKIFKRGNDAQISKKLTQSEETFVLAEEEQHLHVFYHGELRNLIKKVGFKGVTFYRSSLVFGGPLLDKWRLFFAFLLTLDVVLDWLNAYTFGWDIVLKAQKPVKRT</sequence>
<dbReference type="Pfam" id="PF13489">
    <property type="entry name" value="Methyltransf_23"/>
    <property type="match status" value="1"/>
</dbReference>
<evidence type="ECO:0008006" key="3">
    <source>
        <dbReference type="Google" id="ProtNLM"/>
    </source>
</evidence>
<gene>
    <name evidence="1" type="ORF">COX05_02685</name>
</gene>
<evidence type="ECO:0000313" key="2">
    <source>
        <dbReference type="Proteomes" id="UP000228495"/>
    </source>
</evidence>
<dbReference type="PANTHER" id="PTHR43861">
    <property type="entry name" value="TRANS-ACONITATE 2-METHYLTRANSFERASE-RELATED"/>
    <property type="match status" value="1"/>
</dbReference>
<evidence type="ECO:0000313" key="1">
    <source>
        <dbReference type="EMBL" id="PIP56502.1"/>
    </source>
</evidence>
<comment type="caution">
    <text evidence="1">The sequence shown here is derived from an EMBL/GenBank/DDBJ whole genome shotgun (WGS) entry which is preliminary data.</text>
</comment>
<dbReference type="SUPFAM" id="SSF53335">
    <property type="entry name" value="S-adenosyl-L-methionine-dependent methyltransferases"/>
    <property type="match status" value="1"/>
</dbReference>
<dbReference type="Proteomes" id="UP000228495">
    <property type="component" value="Unassembled WGS sequence"/>
</dbReference>
<organism evidence="1 2">
    <name type="scientific">candidate division WWE3 bacterium CG22_combo_CG10-13_8_21_14_all_39_12</name>
    <dbReference type="NCBI Taxonomy" id="1975094"/>
    <lineage>
        <taxon>Bacteria</taxon>
        <taxon>Katanobacteria</taxon>
    </lineage>
</organism>
<name>A0A2H0BFQ1_UNCKA</name>
<dbReference type="AlphaFoldDB" id="A0A2H0BFQ1"/>
<reference evidence="1 2" key="1">
    <citation type="submission" date="2017-09" db="EMBL/GenBank/DDBJ databases">
        <title>Depth-based differentiation of microbial function through sediment-hosted aquifers and enrichment of novel symbionts in the deep terrestrial subsurface.</title>
        <authorList>
            <person name="Probst A.J."/>
            <person name="Ladd B."/>
            <person name="Jarett J.K."/>
            <person name="Geller-Mcgrath D.E."/>
            <person name="Sieber C.M."/>
            <person name="Emerson J.B."/>
            <person name="Anantharaman K."/>
            <person name="Thomas B.C."/>
            <person name="Malmstrom R."/>
            <person name="Stieglmeier M."/>
            <person name="Klingl A."/>
            <person name="Woyke T."/>
            <person name="Ryan C.M."/>
            <person name="Banfield J.F."/>
        </authorList>
    </citation>
    <scope>NUCLEOTIDE SEQUENCE [LARGE SCALE GENOMIC DNA]</scope>
    <source>
        <strain evidence="1">CG22_combo_CG10-13_8_21_14_all_39_12</strain>
    </source>
</reference>
<dbReference type="CDD" id="cd02440">
    <property type="entry name" value="AdoMet_MTases"/>
    <property type="match status" value="1"/>
</dbReference>
<accession>A0A2H0BFQ1</accession>
<dbReference type="EMBL" id="PCSU01000045">
    <property type="protein sequence ID" value="PIP56502.1"/>
    <property type="molecule type" value="Genomic_DNA"/>
</dbReference>